<organism evidence="7 8">
    <name type="scientific">Ulvibacter antarcticus</name>
    <dbReference type="NCBI Taxonomy" id="442714"/>
    <lineage>
        <taxon>Bacteria</taxon>
        <taxon>Pseudomonadati</taxon>
        <taxon>Bacteroidota</taxon>
        <taxon>Flavobacteriia</taxon>
        <taxon>Flavobacteriales</taxon>
        <taxon>Flavobacteriaceae</taxon>
        <taxon>Ulvibacter</taxon>
    </lineage>
</organism>
<dbReference type="InterPro" id="IPR029063">
    <property type="entry name" value="SAM-dependent_MTases_sf"/>
</dbReference>
<dbReference type="GO" id="GO:0052907">
    <property type="term" value="F:23S rRNA (adenine(1618)-N(6))-methyltransferase activity"/>
    <property type="evidence" value="ECO:0007669"/>
    <property type="project" value="UniProtKB-EC"/>
</dbReference>
<evidence type="ECO:0000256" key="3">
    <source>
        <dbReference type="ARBA" id="ARBA00022603"/>
    </source>
</evidence>
<dbReference type="OrthoDB" id="1115728at2"/>
<dbReference type="InterPro" id="IPR016909">
    <property type="entry name" value="rRNA_lsu_MeTfrase_F"/>
</dbReference>
<evidence type="ECO:0000256" key="5">
    <source>
        <dbReference type="ARBA" id="ARBA00022691"/>
    </source>
</evidence>
<gene>
    <name evidence="6" type="primary">rlmF</name>
    <name evidence="7" type="ORF">BXY75_1288</name>
</gene>
<keyword evidence="3 6" id="KW-0489">Methyltransferase</keyword>
<keyword evidence="4 6" id="KW-0808">Transferase</keyword>
<dbReference type="EC" id="2.1.1.181" evidence="6"/>
<reference evidence="7 8" key="1">
    <citation type="submission" date="2018-10" db="EMBL/GenBank/DDBJ databases">
        <title>Genomic Encyclopedia of Archaeal and Bacterial Type Strains, Phase II (KMG-II): from individual species to whole genera.</title>
        <authorList>
            <person name="Goeker M."/>
        </authorList>
    </citation>
    <scope>NUCLEOTIDE SEQUENCE [LARGE SCALE GENOMIC DNA]</scope>
    <source>
        <strain evidence="7 8">DSM 23424</strain>
    </source>
</reference>
<name>A0A3L9YV68_9FLAO</name>
<dbReference type="RefSeq" id="WP_121906860.1">
    <property type="nucleotide sequence ID" value="NZ_REFC01000012.1"/>
</dbReference>
<accession>A0A3L9YV68</accession>
<dbReference type="HAMAP" id="MF_01848">
    <property type="entry name" value="23SrRNA_methyltr_F"/>
    <property type="match status" value="1"/>
</dbReference>
<dbReference type="PANTHER" id="PTHR13393:SF0">
    <property type="entry name" value="RNA N6-ADENOSINE-METHYLTRANSFERASE METTL16"/>
    <property type="match status" value="1"/>
</dbReference>
<dbReference type="PIRSF" id="PIRSF029038">
    <property type="entry name" value="Mtase_YbiN_prd"/>
    <property type="match status" value="1"/>
</dbReference>
<dbReference type="Pfam" id="PF05971">
    <property type="entry name" value="Methyltransf_10"/>
    <property type="match status" value="1"/>
</dbReference>
<evidence type="ECO:0000256" key="2">
    <source>
        <dbReference type="ARBA" id="ARBA00022552"/>
    </source>
</evidence>
<dbReference type="GO" id="GO:0005737">
    <property type="term" value="C:cytoplasm"/>
    <property type="evidence" value="ECO:0007669"/>
    <property type="project" value="UniProtKB-SubCell"/>
</dbReference>
<comment type="catalytic activity">
    <reaction evidence="6">
        <text>adenosine(1618) in 23S rRNA + S-adenosyl-L-methionine = N(6)-methyladenosine(1618) in 23S rRNA + S-adenosyl-L-homocysteine + H(+)</text>
        <dbReference type="Rhea" id="RHEA:16497"/>
        <dbReference type="Rhea" id="RHEA-COMP:10229"/>
        <dbReference type="Rhea" id="RHEA-COMP:10231"/>
        <dbReference type="ChEBI" id="CHEBI:15378"/>
        <dbReference type="ChEBI" id="CHEBI:57856"/>
        <dbReference type="ChEBI" id="CHEBI:59789"/>
        <dbReference type="ChEBI" id="CHEBI:74411"/>
        <dbReference type="ChEBI" id="CHEBI:74449"/>
        <dbReference type="EC" id="2.1.1.181"/>
    </reaction>
</comment>
<evidence type="ECO:0000256" key="6">
    <source>
        <dbReference type="HAMAP-Rule" id="MF_01848"/>
    </source>
</evidence>
<evidence type="ECO:0000256" key="4">
    <source>
        <dbReference type="ARBA" id="ARBA00022679"/>
    </source>
</evidence>
<protein>
    <recommendedName>
        <fullName evidence="6">Ribosomal RNA large subunit methyltransferase F</fullName>
        <ecNumber evidence="6">2.1.1.181</ecNumber>
    </recommendedName>
    <alternativeName>
        <fullName evidence="6">23S rRNA mA1618 methyltransferase</fullName>
    </alternativeName>
    <alternativeName>
        <fullName evidence="6">rRNA adenine N-6-methyltransferase</fullName>
    </alternativeName>
</protein>
<keyword evidence="8" id="KW-1185">Reference proteome</keyword>
<dbReference type="SUPFAM" id="SSF53335">
    <property type="entry name" value="S-adenosyl-L-methionine-dependent methyltransferases"/>
    <property type="match status" value="1"/>
</dbReference>
<dbReference type="PANTHER" id="PTHR13393">
    <property type="entry name" value="SAM-DEPENDENT METHYLTRANSFERASE"/>
    <property type="match status" value="1"/>
</dbReference>
<dbReference type="CDD" id="cd02440">
    <property type="entry name" value="AdoMet_MTases"/>
    <property type="match status" value="1"/>
</dbReference>
<keyword evidence="1 6" id="KW-0963">Cytoplasm</keyword>
<comment type="caution">
    <text evidence="7">The sequence shown here is derived from an EMBL/GenBank/DDBJ whole genome shotgun (WGS) entry which is preliminary data.</text>
</comment>
<dbReference type="Proteomes" id="UP000271339">
    <property type="component" value="Unassembled WGS sequence"/>
</dbReference>
<dbReference type="AlphaFoldDB" id="A0A3L9YV68"/>
<comment type="similarity">
    <text evidence="6">Belongs to the methyltransferase superfamily. METTL16/RlmF family.</text>
</comment>
<keyword evidence="5 6" id="KW-0949">S-adenosyl-L-methionine</keyword>
<evidence type="ECO:0000313" key="8">
    <source>
        <dbReference type="Proteomes" id="UP000271339"/>
    </source>
</evidence>
<evidence type="ECO:0000313" key="7">
    <source>
        <dbReference type="EMBL" id="RMA64413.1"/>
    </source>
</evidence>
<dbReference type="EMBL" id="REFC01000012">
    <property type="protein sequence ID" value="RMA64413.1"/>
    <property type="molecule type" value="Genomic_DNA"/>
</dbReference>
<comment type="function">
    <text evidence="6">Specifically methylates the adenine in position 1618 of 23S rRNA.</text>
</comment>
<dbReference type="GO" id="GO:0070475">
    <property type="term" value="P:rRNA base methylation"/>
    <property type="evidence" value="ECO:0007669"/>
    <property type="project" value="TreeGrafter"/>
</dbReference>
<dbReference type="NCBIfam" id="NF008725">
    <property type="entry name" value="PRK11727.1"/>
    <property type="match status" value="1"/>
</dbReference>
<proteinExistence type="inferred from homology"/>
<dbReference type="Gene3D" id="3.40.50.150">
    <property type="entry name" value="Vaccinia Virus protein VP39"/>
    <property type="match status" value="1"/>
</dbReference>
<sequence length="294" mass="33404">MHPKNIHNDAYNFDALCKSHPQLTEFVVINEYDTETIDFSNSDAVLHLNKALLSHHYAISDWNIPPHYLCPPIPGRADYLFYISDLLSESGVTKKIRGLDIGVGANCIYPILAARLFKWKMVGADSDASAIASAKKNVSASEGLAELIEIRYQDNNANIFEGIIAPNEYFDFTICNPPFHTSEEEATKGTLRKLRNLHQKDQPFQTKKEITLNFGGQANELWCNGGEALFIKRMVKQSVQFKSQVGWFTTLVSKKENLNKIYKQIDKLKATHQTIKMEQGNKQSRFVAWTFEKN</sequence>
<evidence type="ECO:0000256" key="1">
    <source>
        <dbReference type="ARBA" id="ARBA00022490"/>
    </source>
</evidence>
<comment type="subcellular location">
    <subcellularLocation>
        <location evidence="6">Cytoplasm</location>
    </subcellularLocation>
</comment>
<keyword evidence="2 6" id="KW-0698">rRNA processing</keyword>
<dbReference type="InterPro" id="IPR010286">
    <property type="entry name" value="METTL16/RlmF"/>
</dbReference>